<evidence type="ECO:0000313" key="12">
    <source>
        <dbReference type="Proteomes" id="UP001596222"/>
    </source>
</evidence>
<keyword evidence="5 9" id="KW-0812">Transmembrane</keyword>
<comment type="caution">
    <text evidence="11">The sequence shown here is derived from an EMBL/GenBank/DDBJ whole genome shotgun (WGS) entry which is preliminary data.</text>
</comment>
<dbReference type="InterPro" id="IPR038731">
    <property type="entry name" value="RgtA/B/C-like"/>
</dbReference>
<feature type="region of interest" description="Disordered" evidence="8">
    <location>
        <begin position="1"/>
        <end position="108"/>
    </location>
</feature>
<dbReference type="InterPro" id="IPR050297">
    <property type="entry name" value="LipidA_mod_glycosyltrf_83"/>
</dbReference>
<evidence type="ECO:0000256" key="8">
    <source>
        <dbReference type="SAM" id="MobiDB-lite"/>
    </source>
</evidence>
<proteinExistence type="predicted"/>
<evidence type="ECO:0000256" key="4">
    <source>
        <dbReference type="ARBA" id="ARBA00022679"/>
    </source>
</evidence>
<dbReference type="EC" id="2.4.-.-" evidence="11"/>
<feature type="transmembrane region" description="Helical" evidence="9">
    <location>
        <begin position="387"/>
        <end position="407"/>
    </location>
</feature>
<feature type="domain" description="Glycosyltransferase RgtA/B/C/D-like" evidence="10">
    <location>
        <begin position="175"/>
        <end position="317"/>
    </location>
</feature>
<feature type="transmembrane region" description="Helical" evidence="9">
    <location>
        <begin position="238"/>
        <end position="256"/>
    </location>
</feature>
<dbReference type="EMBL" id="JBHSKJ010000030">
    <property type="protein sequence ID" value="MFC5149689.1"/>
    <property type="molecule type" value="Genomic_DNA"/>
</dbReference>
<feature type="transmembrane region" description="Helical" evidence="9">
    <location>
        <begin position="302"/>
        <end position="322"/>
    </location>
</feature>
<comment type="subcellular location">
    <subcellularLocation>
        <location evidence="1">Cell membrane</location>
        <topology evidence="1">Multi-pass membrane protein</topology>
    </subcellularLocation>
</comment>
<dbReference type="Proteomes" id="UP001596222">
    <property type="component" value="Unassembled WGS sequence"/>
</dbReference>
<evidence type="ECO:0000256" key="1">
    <source>
        <dbReference type="ARBA" id="ARBA00004651"/>
    </source>
</evidence>
<organism evidence="11 12">
    <name type="scientific">Streptomyces aureoversilis</name>
    <dbReference type="NCBI Taxonomy" id="67277"/>
    <lineage>
        <taxon>Bacteria</taxon>
        <taxon>Bacillati</taxon>
        <taxon>Actinomycetota</taxon>
        <taxon>Actinomycetes</taxon>
        <taxon>Kitasatosporales</taxon>
        <taxon>Streptomycetaceae</taxon>
        <taxon>Streptomyces</taxon>
    </lineage>
</organism>
<protein>
    <submittedName>
        <fullName evidence="11">Glycosyltransferase family 39 protein</fullName>
        <ecNumber evidence="11">2.4.-.-</ecNumber>
    </submittedName>
</protein>
<keyword evidence="7 9" id="KW-0472">Membrane</keyword>
<keyword evidence="3 11" id="KW-0328">Glycosyltransferase</keyword>
<gene>
    <name evidence="11" type="ORF">ACFPP6_34060</name>
</gene>
<feature type="compositionally biased region" description="Gly residues" evidence="8">
    <location>
        <begin position="33"/>
        <end position="42"/>
    </location>
</feature>
<evidence type="ECO:0000259" key="10">
    <source>
        <dbReference type="Pfam" id="PF13231"/>
    </source>
</evidence>
<evidence type="ECO:0000256" key="9">
    <source>
        <dbReference type="SAM" id="Phobius"/>
    </source>
</evidence>
<evidence type="ECO:0000256" key="6">
    <source>
        <dbReference type="ARBA" id="ARBA00022989"/>
    </source>
</evidence>
<feature type="transmembrane region" description="Helical" evidence="9">
    <location>
        <begin position="343"/>
        <end position="367"/>
    </location>
</feature>
<evidence type="ECO:0000256" key="5">
    <source>
        <dbReference type="ARBA" id="ARBA00022692"/>
    </source>
</evidence>
<evidence type="ECO:0000256" key="2">
    <source>
        <dbReference type="ARBA" id="ARBA00022475"/>
    </source>
</evidence>
<feature type="transmembrane region" description="Helical" evidence="9">
    <location>
        <begin position="185"/>
        <end position="207"/>
    </location>
</feature>
<feature type="transmembrane region" description="Helical" evidence="9">
    <location>
        <begin position="447"/>
        <end position="466"/>
    </location>
</feature>
<feature type="compositionally biased region" description="Basic residues" evidence="8">
    <location>
        <begin position="97"/>
        <end position="108"/>
    </location>
</feature>
<keyword evidence="4 11" id="KW-0808">Transferase</keyword>
<dbReference type="RefSeq" id="WP_382050516.1">
    <property type="nucleotide sequence ID" value="NZ_JBHSKJ010000030.1"/>
</dbReference>
<dbReference type="Pfam" id="PF13231">
    <property type="entry name" value="PMT_2"/>
    <property type="match status" value="1"/>
</dbReference>
<feature type="transmembrane region" description="Helical" evidence="9">
    <location>
        <begin position="113"/>
        <end position="133"/>
    </location>
</feature>
<dbReference type="GO" id="GO:0016757">
    <property type="term" value="F:glycosyltransferase activity"/>
    <property type="evidence" value="ECO:0007669"/>
    <property type="project" value="UniProtKB-KW"/>
</dbReference>
<feature type="compositionally biased region" description="Low complexity" evidence="8">
    <location>
        <begin position="43"/>
        <end position="66"/>
    </location>
</feature>
<dbReference type="PANTHER" id="PTHR33908">
    <property type="entry name" value="MANNOSYLTRANSFERASE YKCB-RELATED"/>
    <property type="match status" value="1"/>
</dbReference>
<reference evidence="12" key="1">
    <citation type="journal article" date="2019" name="Int. J. Syst. Evol. Microbiol.">
        <title>The Global Catalogue of Microorganisms (GCM) 10K type strain sequencing project: providing services to taxonomists for standard genome sequencing and annotation.</title>
        <authorList>
            <consortium name="The Broad Institute Genomics Platform"/>
            <consortium name="The Broad Institute Genome Sequencing Center for Infectious Disease"/>
            <person name="Wu L."/>
            <person name="Ma J."/>
        </authorList>
    </citation>
    <scope>NUCLEOTIDE SEQUENCE [LARGE SCALE GENOMIC DNA]</scope>
    <source>
        <strain evidence="12">CGMCC 4.1641</strain>
    </source>
</reference>
<feature type="transmembrane region" description="Helical" evidence="9">
    <location>
        <begin position="214"/>
        <end position="232"/>
    </location>
</feature>
<feature type="compositionally biased region" description="Low complexity" evidence="8">
    <location>
        <begin position="77"/>
        <end position="96"/>
    </location>
</feature>
<dbReference type="PANTHER" id="PTHR33908:SF3">
    <property type="entry name" value="UNDECAPRENYL PHOSPHATE-ALPHA-4-AMINO-4-DEOXY-L-ARABINOSE ARABINOSYL TRANSFERASE"/>
    <property type="match status" value="1"/>
</dbReference>
<evidence type="ECO:0000256" key="7">
    <source>
        <dbReference type="ARBA" id="ARBA00023136"/>
    </source>
</evidence>
<keyword evidence="6 9" id="KW-1133">Transmembrane helix</keyword>
<feature type="transmembrane region" description="Helical" evidence="9">
    <location>
        <begin position="268"/>
        <end position="290"/>
    </location>
</feature>
<evidence type="ECO:0000313" key="11">
    <source>
        <dbReference type="EMBL" id="MFC5149689.1"/>
    </source>
</evidence>
<evidence type="ECO:0000256" key="3">
    <source>
        <dbReference type="ARBA" id="ARBA00022676"/>
    </source>
</evidence>
<accession>A0ABW0A7Y1</accession>
<feature type="compositionally biased region" description="Low complexity" evidence="8">
    <location>
        <begin position="1"/>
        <end position="29"/>
    </location>
</feature>
<keyword evidence="12" id="KW-1185">Reference proteome</keyword>
<name>A0ABW0A7Y1_9ACTN</name>
<feature type="transmembrane region" description="Helical" evidence="9">
    <location>
        <begin position="419"/>
        <end position="435"/>
    </location>
</feature>
<sequence length="608" mass="63909">MGPAWPAAECAEAGRAPGEPAGNGAGAPSPGDPGSGPRGGSSDGSPDGSSGGSPSASAQAAAGAAQDPDDPDRRAAGLRGLWLIPRQAEPGAGPRAAARRPARPHPVRRPTRAAVLAVSVPAAVMLVLGLWGLDRGTMWRDESATFQVARRSLPELWHVLGTIDAVHGLYYALMHAVLAVRPDEIALRLPSVAASAATAALVGALGCRLARPRVGLWAGLLYAVTPFVSHYAQEGRSYALVATGAALATWLLVRAAEHGSYGRWAGYGAVAAGTALLHEFAVLLLAAHAVTLLLSRVPWRTWRRWGCAASAACLPLVPLVIVSRGQSAQVSWIRTPGRPEAEALVKAFAGPGQPVLGAVLLLAAVALLASARGWRQALSSSSPRRGALGLTAVALPWALVPPVLLYAAAQYQPLFLDRYLLFCLAGIPLLAAAGADRLLGLAPWRRTVTAAGAVAVLAAFVVQLPLQERERLPTSRGDELAPVAAAAAQRARPGDAVLFLPLYERRVALAYPRDFTGLRDLTLKRSPAASGTLFGQEVTTAVLRDRLSRLPSGSRVWVVGDTNTVGTRWFRAQREEYAKTTALEEFCREEREAAVFVRGGSVQLYVRR</sequence>
<keyword evidence="2" id="KW-1003">Cell membrane</keyword>